<dbReference type="OrthoDB" id="10021675at2759"/>
<name>A0A0C9SYT9_PAXIN</name>
<reference evidence="2" key="2">
    <citation type="submission" date="2015-01" db="EMBL/GenBank/DDBJ databases">
        <title>Evolutionary Origins and Diversification of the Mycorrhizal Mutualists.</title>
        <authorList>
            <consortium name="DOE Joint Genome Institute"/>
            <consortium name="Mycorrhizal Genomics Consortium"/>
            <person name="Kohler A."/>
            <person name="Kuo A."/>
            <person name="Nagy L.G."/>
            <person name="Floudas D."/>
            <person name="Copeland A."/>
            <person name="Barry K.W."/>
            <person name="Cichocki N."/>
            <person name="Veneault-Fourrey C."/>
            <person name="LaButti K."/>
            <person name="Lindquist E.A."/>
            <person name="Lipzen A."/>
            <person name="Lundell T."/>
            <person name="Morin E."/>
            <person name="Murat C."/>
            <person name="Riley R."/>
            <person name="Ohm R."/>
            <person name="Sun H."/>
            <person name="Tunlid A."/>
            <person name="Henrissat B."/>
            <person name="Grigoriev I.V."/>
            <person name="Hibbett D.S."/>
            <person name="Martin F."/>
        </authorList>
    </citation>
    <scope>NUCLEOTIDE SEQUENCE [LARGE SCALE GENOMIC DNA]</scope>
    <source>
        <strain evidence="2">ATCC 200175</strain>
    </source>
</reference>
<dbReference type="InterPro" id="IPR036770">
    <property type="entry name" value="Ankyrin_rpt-contain_sf"/>
</dbReference>
<organism evidence="1 2">
    <name type="scientific">Paxillus involutus ATCC 200175</name>
    <dbReference type="NCBI Taxonomy" id="664439"/>
    <lineage>
        <taxon>Eukaryota</taxon>
        <taxon>Fungi</taxon>
        <taxon>Dikarya</taxon>
        <taxon>Basidiomycota</taxon>
        <taxon>Agaricomycotina</taxon>
        <taxon>Agaricomycetes</taxon>
        <taxon>Agaricomycetidae</taxon>
        <taxon>Boletales</taxon>
        <taxon>Paxilineae</taxon>
        <taxon>Paxillaceae</taxon>
        <taxon>Paxillus</taxon>
    </lineage>
</organism>
<evidence type="ECO:0000313" key="1">
    <source>
        <dbReference type="EMBL" id="KIJ15219.1"/>
    </source>
</evidence>
<reference evidence="1 2" key="1">
    <citation type="submission" date="2014-06" db="EMBL/GenBank/DDBJ databases">
        <authorList>
            <consortium name="DOE Joint Genome Institute"/>
            <person name="Kuo A."/>
            <person name="Kohler A."/>
            <person name="Nagy L.G."/>
            <person name="Floudas D."/>
            <person name="Copeland A."/>
            <person name="Barry K.W."/>
            <person name="Cichocki N."/>
            <person name="Veneault-Fourrey C."/>
            <person name="LaButti K."/>
            <person name="Lindquist E.A."/>
            <person name="Lipzen A."/>
            <person name="Lundell T."/>
            <person name="Morin E."/>
            <person name="Murat C."/>
            <person name="Sun H."/>
            <person name="Tunlid A."/>
            <person name="Henrissat B."/>
            <person name="Grigoriev I.V."/>
            <person name="Hibbett D.S."/>
            <person name="Martin F."/>
            <person name="Nordberg H.P."/>
            <person name="Cantor M.N."/>
            <person name="Hua S.X."/>
        </authorList>
    </citation>
    <scope>NUCLEOTIDE SEQUENCE [LARGE SCALE GENOMIC DNA]</scope>
    <source>
        <strain evidence="1 2">ATCC 200175</strain>
    </source>
</reference>
<dbReference type="HOGENOM" id="CLU_1750278_0_0_1"/>
<dbReference type="EMBL" id="KN819338">
    <property type="protein sequence ID" value="KIJ15219.1"/>
    <property type="molecule type" value="Genomic_DNA"/>
</dbReference>
<accession>A0A0C9SYT9</accession>
<evidence type="ECO:0000313" key="2">
    <source>
        <dbReference type="Proteomes" id="UP000053647"/>
    </source>
</evidence>
<dbReference type="AlphaFoldDB" id="A0A0C9SYT9"/>
<dbReference type="Proteomes" id="UP000053647">
    <property type="component" value="Unassembled WGS sequence"/>
</dbReference>
<gene>
    <name evidence="1" type="ORF">PAXINDRAFT_12132</name>
</gene>
<protein>
    <submittedName>
        <fullName evidence="1">Uncharacterized protein</fullName>
    </submittedName>
</protein>
<dbReference type="SUPFAM" id="SSF48403">
    <property type="entry name" value="Ankyrin repeat"/>
    <property type="match status" value="1"/>
</dbReference>
<keyword evidence="2" id="KW-1185">Reference proteome</keyword>
<sequence>MQAQMIKILVDRGADVQACTSSGDNVLHVAFDSASDDLKKHWKSGYNVMDFFEVVEILVHLGCNPAVRNSNGKMPIHVAVAIGDSVTVQRLLELSRGTPLPSDILLAAMELTPGYKRTKISNILMMFQRGMFRRKAPEVHGDKALNLGH</sequence>
<dbReference type="Gene3D" id="1.25.40.20">
    <property type="entry name" value="Ankyrin repeat-containing domain"/>
    <property type="match status" value="1"/>
</dbReference>
<proteinExistence type="predicted"/>